<name>A0ABN0R0M5_MYCUL</name>
<keyword evidence="3" id="KW-1185">Reference proteome</keyword>
<reference evidence="2 3" key="1">
    <citation type="submission" date="2014-01" db="EMBL/GenBank/DDBJ databases">
        <authorList>
            <person name="Dobos K."/>
            <person name="Lenaerts A."/>
            <person name="Ordway D."/>
            <person name="DeGroote M.A."/>
            <person name="Parker T."/>
            <person name="Sizemore C."/>
            <person name="Tallon L.J."/>
            <person name="Sadzewicz L.K."/>
            <person name="Sengamalay N."/>
            <person name="Fraser C.M."/>
            <person name="Hine E."/>
            <person name="Shefchek K.A."/>
            <person name="Das S.P."/>
            <person name="Tettelin H."/>
        </authorList>
    </citation>
    <scope>NUCLEOTIDE SEQUENCE [LARGE SCALE GENOMIC DNA]</scope>
    <source>
        <strain evidence="2 3">Harvey</strain>
    </source>
</reference>
<organism evidence="2 3">
    <name type="scientific">Mycobacterium ulcerans str. Harvey</name>
    <dbReference type="NCBI Taxonomy" id="1299332"/>
    <lineage>
        <taxon>Bacteria</taxon>
        <taxon>Bacillati</taxon>
        <taxon>Actinomycetota</taxon>
        <taxon>Actinomycetes</taxon>
        <taxon>Mycobacteriales</taxon>
        <taxon>Mycobacteriaceae</taxon>
        <taxon>Mycobacterium</taxon>
        <taxon>Mycobacterium ulcerans group</taxon>
    </lineage>
</organism>
<evidence type="ECO:0000313" key="3">
    <source>
        <dbReference type="Proteomes" id="UP000020681"/>
    </source>
</evidence>
<comment type="caution">
    <text evidence="2">The sequence shown here is derived from an EMBL/GenBank/DDBJ whole genome shotgun (WGS) entry which is preliminary data.</text>
</comment>
<dbReference type="EMBL" id="JAOL01000105">
    <property type="protein sequence ID" value="EUA90474.1"/>
    <property type="molecule type" value="Genomic_DNA"/>
</dbReference>
<gene>
    <name evidence="2" type="ORF">I551_3104</name>
</gene>
<sequence>MAKRERLTGHAHLTRHGLGGEQSPTASAATTKHYPAPPSAT</sequence>
<proteinExistence type="predicted"/>
<feature type="region of interest" description="Disordered" evidence="1">
    <location>
        <begin position="1"/>
        <end position="41"/>
    </location>
</feature>
<evidence type="ECO:0000256" key="1">
    <source>
        <dbReference type="SAM" id="MobiDB-lite"/>
    </source>
</evidence>
<protein>
    <submittedName>
        <fullName evidence="2">Uncharacterized protein</fullName>
    </submittedName>
</protein>
<accession>A0ABN0R0M5</accession>
<dbReference type="Proteomes" id="UP000020681">
    <property type="component" value="Unassembled WGS sequence"/>
</dbReference>
<evidence type="ECO:0000313" key="2">
    <source>
        <dbReference type="EMBL" id="EUA90474.1"/>
    </source>
</evidence>